<proteinExistence type="predicted"/>
<dbReference type="Proteomes" id="UP000663852">
    <property type="component" value="Unassembled WGS sequence"/>
</dbReference>
<dbReference type="OrthoDB" id="10047760at2759"/>
<evidence type="ECO:0000313" key="2">
    <source>
        <dbReference type="EMBL" id="CAF1489898.1"/>
    </source>
</evidence>
<gene>
    <name evidence="1" type="ORF">EDS130_LOCUS2528</name>
    <name evidence="2" type="ORF">XAT740_LOCUS39025</name>
</gene>
<organism evidence="1 4">
    <name type="scientific">Adineta ricciae</name>
    <name type="common">Rotifer</name>
    <dbReference type="NCBI Taxonomy" id="249248"/>
    <lineage>
        <taxon>Eukaryota</taxon>
        <taxon>Metazoa</taxon>
        <taxon>Spiralia</taxon>
        <taxon>Gnathifera</taxon>
        <taxon>Rotifera</taxon>
        <taxon>Eurotatoria</taxon>
        <taxon>Bdelloidea</taxon>
        <taxon>Adinetida</taxon>
        <taxon>Adinetidae</taxon>
        <taxon>Adineta</taxon>
    </lineage>
</organism>
<keyword evidence="3" id="KW-1185">Reference proteome</keyword>
<reference evidence="1" key="1">
    <citation type="submission" date="2021-02" db="EMBL/GenBank/DDBJ databases">
        <authorList>
            <person name="Nowell W R."/>
        </authorList>
    </citation>
    <scope>NUCLEOTIDE SEQUENCE</scope>
</reference>
<dbReference type="AlphaFoldDB" id="A0A813PKU9"/>
<accession>A0A813PKU9</accession>
<protein>
    <submittedName>
        <fullName evidence="1">Uncharacterized protein</fullName>
    </submittedName>
</protein>
<evidence type="ECO:0000313" key="1">
    <source>
        <dbReference type="EMBL" id="CAF0755597.1"/>
    </source>
</evidence>
<evidence type="ECO:0000313" key="4">
    <source>
        <dbReference type="Proteomes" id="UP000663852"/>
    </source>
</evidence>
<evidence type="ECO:0000313" key="3">
    <source>
        <dbReference type="Proteomes" id="UP000663828"/>
    </source>
</evidence>
<dbReference type="Proteomes" id="UP000663828">
    <property type="component" value="Unassembled WGS sequence"/>
</dbReference>
<name>A0A813PKU9_ADIRI</name>
<comment type="caution">
    <text evidence="1">The sequence shown here is derived from an EMBL/GenBank/DDBJ whole genome shotgun (WGS) entry which is preliminary data.</text>
</comment>
<sequence length="154" mass="17653">MLHLSANSEQSVNIDNTICGGPPSVIICVQRTLDEIATAAKNIHSLTIQIEQNVRQRDPNTLTLQNHIINKLSSINNSLPSSKTHQQFMIMNNIDKSDLVHLMKEQDYAASYLYKSVDDIRHLHYTQMMITVRLLRQWMDLISEILDKLEGKLQ</sequence>
<dbReference type="EMBL" id="CAJNOJ010000006">
    <property type="protein sequence ID" value="CAF0755597.1"/>
    <property type="molecule type" value="Genomic_DNA"/>
</dbReference>
<dbReference type="EMBL" id="CAJNOR010004279">
    <property type="protein sequence ID" value="CAF1489898.1"/>
    <property type="molecule type" value="Genomic_DNA"/>
</dbReference>